<keyword evidence="8" id="KW-1185">Reference proteome</keyword>
<dbReference type="EMBL" id="MPUH01000937">
    <property type="protein sequence ID" value="OMJ72024.1"/>
    <property type="molecule type" value="Genomic_DNA"/>
</dbReference>
<gene>
    <name evidence="7" type="ORF">SteCoe_29637</name>
</gene>
<sequence>MIIFNLEELFGSFILFLLSIVGRTAGLGGSVFAIGIFLLLFKFNLYYSIGYTQVLIFTGTLTTMLLRFKTRSPLGDKPMIEFDILMQVITPVLLGLSFGSHVIPAFPVWLISVIFVTFNGILCIFVLLKIILYYKNPAGILSQCTAKNNEENSDHIASTDRLPQSIESEQAIFGHNLEENSENIENFVNNNDHSESNDAKNSENENNYINEPEKYQDNYAQNEEVIEIGKKDIEKNEIKVKFEYFLAQNKRVMTNIQLVYYVLVFIISVFLSNIFLSPSVVGVSPCSDKYAYLIAIYAILILIINTYTSFYLVNKTKIYQASSYNFQPYDIIWTYRLCLKVLTFSLIFGYFLGVLGMSTGYIISPFLLYFNLPPAVTTFSSSFAICYTSSIPTLQFIISNDLDYRYCIWITLVSILGSLGGSLGLRPWILQRKKNYLLLIVLIFIMIISLGILFAVQIFKLANNSFVLNFALLCDNN</sequence>
<dbReference type="PANTHER" id="PTHR14255">
    <property type="entry name" value="CEREBLON"/>
    <property type="match status" value="1"/>
</dbReference>
<evidence type="ECO:0000256" key="6">
    <source>
        <dbReference type="SAM" id="Phobius"/>
    </source>
</evidence>
<keyword evidence="3 6" id="KW-1133">Transmembrane helix</keyword>
<protein>
    <recommendedName>
        <fullName evidence="9">Sulfite exporter TauE/SafE</fullName>
    </recommendedName>
</protein>
<dbReference type="OrthoDB" id="301459at2759"/>
<feature type="transmembrane region" description="Helical" evidence="6">
    <location>
        <begin position="406"/>
        <end position="430"/>
    </location>
</feature>
<evidence type="ECO:0000256" key="2">
    <source>
        <dbReference type="ARBA" id="ARBA00022692"/>
    </source>
</evidence>
<feature type="region of interest" description="Disordered" evidence="5">
    <location>
        <begin position="187"/>
        <end position="206"/>
    </location>
</feature>
<proteinExistence type="predicted"/>
<feature type="transmembrane region" description="Helical" evidence="6">
    <location>
        <begin position="290"/>
        <end position="313"/>
    </location>
</feature>
<feature type="transmembrane region" description="Helical" evidence="6">
    <location>
        <begin position="258"/>
        <end position="278"/>
    </location>
</feature>
<dbReference type="Proteomes" id="UP000187209">
    <property type="component" value="Unassembled WGS sequence"/>
</dbReference>
<organism evidence="7 8">
    <name type="scientific">Stentor coeruleus</name>
    <dbReference type="NCBI Taxonomy" id="5963"/>
    <lineage>
        <taxon>Eukaryota</taxon>
        <taxon>Sar</taxon>
        <taxon>Alveolata</taxon>
        <taxon>Ciliophora</taxon>
        <taxon>Postciliodesmatophora</taxon>
        <taxon>Heterotrichea</taxon>
        <taxon>Heterotrichida</taxon>
        <taxon>Stentoridae</taxon>
        <taxon>Stentor</taxon>
    </lineage>
</organism>
<dbReference type="SUPFAM" id="SSF103473">
    <property type="entry name" value="MFS general substrate transporter"/>
    <property type="match status" value="1"/>
</dbReference>
<evidence type="ECO:0000256" key="4">
    <source>
        <dbReference type="ARBA" id="ARBA00023136"/>
    </source>
</evidence>
<evidence type="ECO:0000313" key="8">
    <source>
        <dbReference type="Proteomes" id="UP000187209"/>
    </source>
</evidence>
<keyword evidence="2 6" id="KW-0812">Transmembrane</keyword>
<dbReference type="InterPro" id="IPR036259">
    <property type="entry name" value="MFS_trans_sf"/>
</dbReference>
<dbReference type="GO" id="GO:0031464">
    <property type="term" value="C:Cul4A-RING E3 ubiquitin ligase complex"/>
    <property type="evidence" value="ECO:0007669"/>
    <property type="project" value="TreeGrafter"/>
</dbReference>
<dbReference type="GO" id="GO:0016020">
    <property type="term" value="C:membrane"/>
    <property type="evidence" value="ECO:0007669"/>
    <property type="project" value="UniProtKB-SubCell"/>
</dbReference>
<accession>A0A1R2B5F9</accession>
<feature type="transmembrane region" description="Helical" evidence="6">
    <location>
        <begin position="109"/>
        <end position="132"/>
    </location>
</feature>
<feature type="compositionally biased region" description="Basic and acidic residues" evidence="5">
    <location>
        <begin position="192"/>
        <end position="203"/>
    </location>
</feature>
<feature type="transmembrane region" description="Helical" evidence="6">
    <location>
        <begin position="341"/>
        <end position="363"/>
    </location>
</feature>
<reference evidence="7 8" key="1">
    <citation type="submission" date="2016-11" db="EMBL/GenBank/DDBJ databases">
        <title>The macronuclear genome of Stentor coeruleus: a giant cell with tiny introns.</title>
        <authorList>
            <person name="Slabodnick M."/>
            <person name="Ruby J.G."/>
            <person name="Reiff S.B."/>
            <person name="Swart E.C."/>
            <person name="Gosai S."/>
            <person name="Prabakaran S."/>
            <person name="Witkowska E."/>
            <person name="Larue G.E."/>
            <person name="Fisher S."/>
            <person name="Freeman R.M."/>
            <person name="Gunawardena J."/>
            <person name="Chu W."/>
            <person name="Stover N.A."/>
            <person name="Gregory B.D."/>
            <person name="Nowacki M."/>
            <person name="Derisi J."/>
            <person name="Roy S.W."/>
            <person name="Marshall W.F."/>
            <person name="Sood P."/>
        </authorList>
    </citation>
    <scope>NUCLEOTIDE SEQUENCE [LARGE SCALE GENOMIC DNA]</scope>
    <source>
        <strain evidence="7">WM001</strain>
    </source>
</reference>
<dbReference type="InterPro" id="IPR002781">
    <property type="entry name" value="TM_pro_TauE-like"/>
</dbReference>
<keyword evidence="4 6" id="KW-0472">Membrane</keyword>
<dbReference type="Pfam" id="PF01925">
    <property type="entry name" value="TauE"/>
    <property type="match status" value="1"/>
</dbReference>
<evidence type="ECO:0000256" key="3">
    <source>
        <dbReference type="ARBA" id="ARBA00022989"/>
    </source>
</evidence>
<dbReference type="PANTHER" id="PTHR14255:SF3">
    <property type="entry name" value="SULFITE EXPORTER TAUE_SAFE FAMILY PROTEIN 5-RELATED"/>
    <property type="match status" value="1"/>
</dbReference>
<feature type="transmembrane region" description="Helical" evidence="6">
    <location>
        <begin position="436"/>
        <end position="456"/>
    </location>
</feature>
<dbReference type="GO" id="GO:0016567">
    <property type="term" value="P:protein ubiquitination"/>
    <property type="evidence" value="ECO:0007669"/>
    <property type="project" value="TreeGrafter"/>
</dbReference>
<feature type="transmembrane region" description="Helical" evidence="6">
    <location>
        <begin position="12"/>
        <end position="39"/>
    </location>
</feature>
<evidence type="ECO:0000256" key="1">
    <source>
        <dbReference type="ARBA" id="ARBA00004141"/>
    </source>
</evidence>
<evidence type="ECO:0008006" key="9">
    <source>
        <dbReference type="Google" id="ProtNLM"/>
    </source>
</evidence>
<feature type="transmembrane region" description="Helical" evidence="6">
    <location>
        <begin position="45"/>
        <end position="68"/>
    </location>
</feature>
<comment type="subcellular location">
    <subcellularLocation>
        <location evidence="1">Membrane</location>
        <topology evidence="1">Multi-pass membrane protein</topology>
    </subcellularLocation>
</comment>
<dbReference type="AlphaFoldDB" id="A0A1R2B5F9"/>
<evidence type="ECO:0000256" key="5">
    <source>
        <dbReference type="SAM" id="MobiDB-lite"/>
    </source>
</evidence>
<name>A0A1R2B5F9_9CILI</name>
<evidence type="ECO:0000313" key="7">
    <source>
        <dbReference type="EMBL" id="OMJ72024.1"/>
    </source>
</evidence>
<comment type="caution">
    <text evidence="7">The sequence shown here is derived from an EMBL/GenBank/DDBJ whole genome shotgun (WGS) entry which is preliminary data.</text>
</comment>